<comment type="caution">
    <text evidence="2">The sequence shown here is derived from an EMBL/GenBank/DDBJ whole genome shotgun (WGS) entry which is preliminary data.</text>
</comment>
<gene>
    <name evidence="2" type="ORF">B9T39_05055</name>
</gene>
<dbReference type="InterPro" id="IPR008407">
    <property type="entry name" value="Brnchd-chn_aa_trnsp_AzlD"/>
</dbReference>
<dbReference type="EMBL" id="NEKC01000009">
    <property type="protein sequence ID" value="OTA29030.1"/>
    <property type="molecule type" value="Genomic_DNA"/>
</dbReference>
<reference evidence="2 3" key="1">
    <citation type="submission" date="2017-04" db="EMBL/GenBank/DDBJ databases">
        <title>Draft genome sequences of Alloscardovia macacae UMA81211 and UMA81212 isolated from the feces of a rhesus macaque (Macaca mulatta).</title>
        <authorList>
            <person name="Albert K."/>
            <person name="Sela D.A."/>
        </authorList>
    </citation>
    <scope>NUCLEOTIDE SEQUENCE [LARGE SCALE GENOMIC DNA]</scope>
    <source>
        <strain evidence="2 3">UMA81212</strain>
    </source>
</reference>
<name>A0A1Y2T1L5_9BIFI</name>
<dbReference type="Pfam" id="PF05437">
    <property type="entry name" value="AzlD"/>
    <property type="match status" value="1"/>
</dbReference>
<accession>A0A1Y2T1L5</accession>
<keyword evidence="1" id="KW-1133">Transmembrane helix</keyword>
<proteinExistence type="predicted"/>
<feature type="transmembrane region" description="Helical" evidence="1">
    <location>
        <begin position="39"/>
        <end position="58"/>
    </location>
</feature>
<dbReference type="AlphaFoldDB" id="A0A1Y2T1L5"/>
<organism evidence="2 3">
    <name type="scientific">Alloscardovia macacae</name>
    <dbReference type="NCBI Taxonomy" id="1160091"/>
    <lineage>
        <taxon>Bacteria</taxon>
        <taxon>Bacillati</taxon>
        <taxon>Actinomycetota</taxon>
        <taxon>Actinomycetes</taxon>
        <taxon>Bifidobacteriales</taxon>
        <taxon>Bifidobacteriaceae</taxon>
        <taxon>Alloscardovia</taxon>
    </lineage>
</organism>
<sequence length="111" mass="12097">MTMTLLQSLLMIAAAALGTMCTRFLPFLVFPENKPVPPFILYLGKALPLAVMGMLVVYSLRTTPVLSAPYGAPELISLAALVAVHLRWRNMLVSMAVGTILYMVLIQTVFA</sequence>
<feature type="transmembrane region" description="Helical" evidence="1">
    <location>
        <begin position="92"/>
        <end position="110"/>
    </location>
</feature>
<dbReference type="Proteomes" id="UP000243540">
    <property type="component" value="Unassembled WGS sequence"/>
</dbReference>
<keyword evidence="1" id="KW-0812">Transmembrane</keyword>
<evidence type="ECO:0000313" key="3">
    <source>
        <dbReference type="Proteomes" id="UP000243540"/>
    </source>
</evidence>
<keyword evidence="1" id="KW-0472">Membrane</keyword>
<protein>
    <submittedName>
        <fullName evidence="2">Branched-chain amino acid transporter AzlD</fullName>
    </submittedName>
</protein>
<dbReference type="PIRSF" id="PIRSF003203">
    <property type="entry name" value="AzlD"/>
    <property type="match status" value="1"/>
</dbReference>
<dbReference type="OrthoDB" id="5324916at2"/>
<dbReference type="RefSeq" id="WP_086106733.1">
    <property type="nucleotide sequence ID" value="NZ_NEKB01000008.1"/>
</dbReference>
<dbReference type="STRING" id="1160091.B9T39_05055"/>
<evidence type="ECO:0000313" key="2">
    <source>
        <dbReference type="EMBL" id="OTA29030.1"/>
    </source>
</evidence>
<evidence type="ECO:0000256" key="1">
    <source>
        <dbReference type="SAM" id="Phobius"/>
    </source>
</evidence>